<sequence length="121" mass="13809">MIKLLIVMFLCGISVALNDDQSDPVVCYSMGCVRGKNYVGNIKPYEGFFGIPYVKQPVGDLRLKDPQPITEKFTEIYNATEEKMFCAQKNYLLPNPSVIGVEDCLYLYVYRPKVSLEHFII</sequence>
<keyword evidence="5" id="KW-0732">Signal</keyword>
<organism evidence="7 8">
    <name type="scientific">Polypedilum vanderplanki</name>
    <name type="common">Sleeping chironomid midge</name>
    <dbReference type="NCBI Taxonomy" id="319348"/>
    <lineage>
        <taxon>Eukaryota</taxon>
        <taxon>Metazoa</taxon>
        <taxon>Ecdysozoa</taxon>
        <taxon>Arthropoda</taxon>
        <taxon>Hexapoda</taxon>
        <taxon>Insecta</taxon>
        <taxon>Pterygota</taxon>
        <taxon>Neoptera</taxon>
        <taxon>Endopterygota</taxon>
        <taxon>Diptera</taxon>
        <taxon>Nematocera</taxon>
        <taxon>Chironomoidea</taxon>
        <taxon>Chironomidae</taxon>
        <taxon>Chironominae</taxon>
        <taxon>Polypedilum</taxon>
        <taxon>Polypedilum</taxon>
    </lineage>
</organism>
<proteinExistence type="inferred from homology"/>
<protein>
    <recommendedName>
        <fullName evidence="6">Carboxylesterase type B domain-containing protein</fullName>
    </recommendedName>
</protein>
<dbReference type="InterPro" id="IPR002018">
    <property type="entry name" value="CarbesteraseB"/>
</dbReference>
<dbReference type="Pfam" id="PF00135">
    <property type="entry name" value="COesterase"/>
    <property type="match status" value="1"/>
</dbReference>
<dbReference type="GO" id="GO:0003990">
    <property type="term" value="F:acetylcholinesterase activity"/>
    <property type="evidence" value="ECO:0007669"/>
    <property type="project" value="TreeGrafter"/>
</dbReference>
<keyword evidence="8" id="KW-1185">Reference proteome</keyword>
<comment type="caution">
    <text evidence="7">The sequence shown here is derived from an EMBL/GenBank/DDBJ whole genome shotgun (WGS) entry which is preliminary data.</text>
</comment>
<evidence type="ECO:0000256" key="4">
    <source>
        <dbReference type="ARBA" id="ARBA00023180"/>
    </source>
</evidence>
<feature type="signal peptide" evidence="5">
    <location>
        <begin position="1"/>
        <end position="16"/>
    </location>
</feature>
<dbReference type="GO" id="GO:0005615">
    <property type="term" value="C:extracellular space"/>
    <property type="evidence" value="ECO:0007669"/>
    <property type="project" value="TreeGrafter"/>
</dbReference>
<keyword evidence="4" id="KW-0325">Glycoprotein</keyword>
<keyword evidence="2" id="KW-0719">Serine esterase</keyword>
<dbReference type="OrthoDB" id="19653at2759"/>
<keyword evidence="3" id="KW-0378">Hydrolase</keyword>
<dbReference type="InterPro" id="IPR050654">
    <property type="entry name" value="AChE-related_enzymes"/>
</dbReference>
<gene>
    <name evidence="7" type="ORF">PVAND_015400</name>
</gene>
<dbReference type="Proteomes" id="UP001107558">
    <property type="component" value="Chromosome 4"/>
</dbReference>
<dbReference type="InterPro" id="IPR029058">
    <property type="entry name" value="AB_hydrolase_fold"/>
</dbReference>
<feature type="domain" description="Carboxylesterase type B" evidence="6">
    <location>
        <begin position="23"/>
        <end position="113"/>
    </location>
</feature>
<dbReference type="PANTHER" id="PTHR43918:SF4">
    <property type="entry name" value="CARBOXYLIC ESTER HYDROLASE"/>
    <property type="match status" value="1"/>
</dbReference>
<feature type="chain" id="PRO_5039894879" description="Carboxylesterase type B domain-containing protein" evidence="5">
    <location>
        <begin position="17"/>
        <end position="121"/>
    </location>
</feature>
<evidence type="ECO:0000256" key="3">
    <source>
        <dbReference type="ARBA" id="ARBA00022801"/>
    </source>
</evidence>
<evidence type="ECO:0000256" key="1">
    <source>
        <dbReference type="ARBA" id="ARBA00005964"/>
    </source>
</evidence>
<comment type="similarity">
    <text evidence="1">Belongs to the type-B carboxylesterase/lipase family.</text>
</comment>
<evidence type="ECO:0000256" key="5">
    <source>
        <dbReference type="SAM" id="SignalP"/>
    </source>
</evidence>
<evidence type="ECO:0000313" key="7">
    <source>
        <dbReference type="EMBL" id="KAG5667420.1"/>
    </source>
</evidence>
<dbReference type="GO" id="GO:0006581">
    <property type="term" value="P:acetylcholine catabolic process"/>
    <property type="evidence" value="ECO:0007669"/>
    <property type="project" value="TreeGrafter"/>
</dbReference>
<dbReference type="PANTHER" id="PTHR43918">
    <property type="entry name" value="ACETYLCHOLINESTERASE"/>
    <property type="match status" value="1"/>
</dbReference>
<dbReference type="GO" id="GO:0005886">
    <property type="term" value="C:plasma membrane"/>
    <property type="evidence" value="ECO:0007669"/>
    <property type="project" value="TreeGrafter"/>
</dbReference>
<dbReference type="SUPFAM" id="SSF53474">
    <property type="entry name" value="alpha/beta-Hydrolases"/>
    <property type="match status" value="1"/>
</dbReference>
<accession>A0A9J6BC53</accession>
<dbReference type="GO" id="GO:0019695">
    <property type="term" value="P:choline metabolic process"/>
    <property type="evidence" value="ECO:0007669"/>
    <property type="project" value="TreeGrafter"/>
</dbReference>
<dbReference type="AlphaFoldDB" id="A0A9J6BC53"/>
<evidence type="ECO:0000256" key="2">
    <source>
        <dbReference type="ARBA" id="ARBA00022487"/>
    </source>
</evidence>
<evidence type="ECO:0000259" key="6">
    <source>
        <dbReference type="Pfam" id="PF00135"/>
    </source>
</evidence>
<dbReference type="Gene3D" id="3.40.50.1820">
    <property type="entry name" value="alpha/beta hydrolase"/>
    <property type="match status" value="1"/>
</dbReference>
<name>A0A9J6BC53_POLVA</name>
<dbReference type="EMBL" id="JADBJN010000004">
    <property type="protein sequence ID" value="KAG5667420.1"/>
    <property type="molecule type" value="Genomic_DNA"/>
</dbReference>
<reference evidence="7" key="1">
    <citation type="submission" date="2021-03" db="EMBL/GenBank/DDBJ databases">
        <title>Chromosome level genome of the anhydrobiotic midge Polypedilum vanderplanki.</title>
        <authorList>
            <person name="Yoshida Y."/>
            <person name="Kikawada T."/>
            <person name="Gusev O."/>
        </authorList>
    </citation>
    <scope>NUCLEOTIDE SEQUENCE</scope>
    <source>
        <strain evidence="7">NIAS01</strain>
        <tissue evidence="7">Whole body or cell culture</tissue>
    </source>
</reference>
<evidence type="ECO:0000313" key="8">
    <source>
        <dbReference type="Proteomes" id="UP001107558"/>
    </source>
</evidence>